<evidence type="ECO:0000313" key="8">
    <source>
        <dbReference type="Proteomes" id="UP001399917"/>
    </source>
</evidence>
<keyword evidence="8" id="KW-1185">Reference proteome</keyword>
<organism evidence="7 8">
    <name type="scientific">Celeribacter arenosi</name>
    <dbReference type="NCBI Taxonomy" id="792649"/>
    <lineage>
        <taxon>Bacteria</taxon>
        <taxon>Pseudomonadati</taxon>
        <taxon>Pseudomonadota</taxon>
        <taxon>Alphaproteobacteria</taxon>
        <taxon>Rhodobacterales</taxon>
        <taxon>Roseobacteraceae</taxon>
        <taxon>Celeribacter</taxon>
    </lineage>
</organism>
<dbReference type="Gene3D" id="4.10.430.10">
    <property type="entry name" value="Histone-like protein H-NS, C-terminal domain"/>
    <property type="match status" value="1"/>
</dbReference>
<dbReference type="InterPro" id="IPR037150">
    <property type="entry name" value="H-NS_C_dom_sf"/>
</dbReference>
<dbReference type="Pfam" id="PF00816">
    <property type="entry name" value="Histone_HNS"/>
    <property type="match status" value="1"/>
</dbReference>
<proteinExistence type="inferred from homology"/>
<comment type="subcellular location">
    <subcellularLocation>
        <location evidence="1">Cytoplasm</location>
        <location evidence="1">Nucleoid</location>
    </subcellularLocation>
</comment>
<comment type="similarity">
    <text evidence="2">Belongs to the histone-like protein H-NS family.</text>
</comment>
<keyword evidence="5" id="KW-0175">Coiled coil</keyword>
<dbReference type="RefSeq" id="WP_344843713.1">
    <property type="nucleotide sequence ID" value="NZ_BAABDF010000003.1"/>
</dbReference>
<dbReference type="PANTHER" id="PTHR38097:SF2">
    <property type="entry name" value="DNA-BINDING PROTEIN STPA"/>
    <property type="match status" value="1"/>
</dbReference>
<reference evidence="8" key="1">
    <citation type="journal article" date="2019" name="Int. J. Syst. Evol. Microbiol.">
        <title>The Global Catalogue of Microorganisms (GCM) 10K type strain sequencing project: providing services to taxonomists for standard genome sequencing and annotation.</title>
        <authorList>
            <consortium name="The Broad Institute Genomics Platform"/>
            <consortium name="The Broad Institute Genome Sequencing Center for Infectious Disease"/>
            <person name="Wu L."/>
            <person name="Ma J."/>
        </authorList>
    </citation>
    <scope>NUCLEOTIDE SEQUENCE [LARGE SCALE GENOMIC DNA]</scope>
    <source>
        <strain evidence="8">JCM 17190</strain>
    </source>
</reference>
<feature type="coiled-coil region" evidence="5">
    <location>
        <begin position="14"/>
        <end position="50"/>
    </location>
</feature>
<protein>
    <submittedName>
        <fullName evidence="7">H-NS histone family protein</fullName>
    </submittedName>
</protein>
<sequence>MASIDIEDLSTSDLTKLEAQIEKRKKELAKENLKTASEEIKAVLANYELTLDDVLPLISKGAAKRVSKPRGKVAPKYKNPADASQTWTGRGRKPLWVIAALDSGKTLDDIAI</sequence>
<dbReference type="InterPro" id="IPR027444">
    <property type="entry name" value="H-NS_C_dom"/>
</dbReference>
<evidence type="ECO:0000256" key="3">
    <source>
        <dbReference type="ARBA" id="ARBA00022490"/>
    </source>
</evidence>
<evidence type="ECO:0000256" key="4">
    <source>
        <dbReference type="ARBA" id="ARBA00023125"/>
    </source>
</evidence>
<name>A0ABP7JZ77_9RHOB</name>
<feature type="domain" description="DNA-binding protein H-NS-like C-terminal" evidence="6">
    <location>
        <begin position="67"/>
        <end position="112"/>
    </location>
</feature>
<keyword evidence="4" id="KW-0238">DNA-binding</keyword>
<dbReference type="EMBL" id="BAABDF010000003">
    <property type="protein sequence ID" value="GAA3859396.1"/>
    <property type="molecule type" value="Genomic_DNA"/>
</dbReference>
<dbReference type="SUPFAM" id="SSF81273">
    <property type="entry name" value="H-NS histone-like proteins"/>
    <property type="match status" value="1"/>
</dbReference>
<evidence type="ECO:0000259" key="6">
    <source>
        <dbReference type="SMART" id="SM00528"/>
    </source>
</evidence>
<keyword evidence="3" id="KW-0963">Cytoplasm</keyword>
<evidence type="ECO:0000256" key="2">
    <source>
        <dbReference type="ARBA" id="ARBA00010610"/>
    </source>
</evidence>
<evidence type="ECO:0000256" key="1">
    <source>
        <dbReference type="ARBA" id="ARBA00004453"/>
    </source>
</evidence>
<dbReference type="SMART" id="SM00528">
    <property type="entry name" value="HNS"/>
    <property type="match status" value="1"/>
</dbReference>
<dbReference type="PANTHER" id="PTHR38097">
    <property type="match status" value="1"/>
</dbReference>
<evidence type="ECO:0000256" key="5">
    <source>
        <dbReference type="SAM" id="Coils"/>
    </source>
</evidence>
<evidence type="ECO:0000313" key="7">
    <source>
        <dbReference type="EMBL" id="GAA3859396.1"/>
    </source>
</evidence>
<gene>
    <name evidence="7" type="ORF">GCM10022404_07750</name>
</gene>
<dbReference type="Proteomes" id="UP001399917">
    <property type="component" value="Unassembled WGS sequence"/>
</dbReference>
<accession>A0ABP7JZ77</accession>
<comment type="caution">
    <text evidence="7">The sequence shown here is derived from an EMBL/GenBank/DDBJ whole genome shotgun (WGS) entry which is preliminary data.</text>
</comment>